<dbReference type="EMBL" id="LAZR01029148">
    <property type="protein sequence ID" value="KKL60428.1"/>
    <property type="molecule type" value="Genomic_DNA"/>
</dbReference>
<feature type="transmembrane region" description="Helical" evidence="1">
    <location>
        <begin position="227"/>
        <end position="243"/>
    </location>
</feature>
<keyword evidence="1" id="KW-0812">Transmembrane</keyword>
<sequence>IQSYLLDESGAIVRTLDLRKSGKGVRLGANINTRNLSPLRAVAFSCQELSGVGFFDPRFLKNLPNGTIFDARRDTVPQRLNFSLYRGQMACQLEPGIRWQFVLRSGITRNRMALLNMIDPADPAAAGLSDREAIRGFEIGQPPPLQLMHMSARDLYRLDERRLADYARAGISSGPVRKLREHTEEMLAKADAAMAADDGAALARAASGAMANEIRAYQAVRELADDVIRGAIFLLLMLVPFSVAMERLLFCSPRVYRQIAAIMGIFAVMIAVLWSFHPAFRISAQPMMIVLAFAIITMSLMVLSVVYRKFESGLAELRSGRAEASGAQTSRMGVLATAVRLGIASMRKRKLRTALTGLAVMLITFSLLCFMSASSYRGVRQFPLDVRDPSWAPPYTGVLIRQPSHQPMPAVARTFLETILGRDRDISVRLWWCAPAKRDWRLHVRNPGNGRQVSLKAGLGVSASEAKFTRLDEVCPKWPRFAAGGGCYLPRWAAEELRVQPGQPVVELSGKQVGRAALFPDLEGLAYAEDDGHARGLRGLCL</sequence>
<evidence type="ECO:0000256" key="1">
    <source>
        <dbReference type="SAM" id="Phobius"/>
    </source>
</evidence>
<proteinExistence type="predicted"/>
<gene>
    <name evidence="2" type="ORF">LCGC14_2205430</name>
</gene>
<feature type="transmembrane region" description="Helical" evidence="1">
    <location>
        <begin position="288"/>
        <end position="307"/>
    </location>
</feature>
<protein>
    <submittedName>
        <fullName evidence="2">Uncharacterized protein</fullName>
    </submittedName>
</protein>
<feature type="non-terminal residue" evidence="2">
    <location>
        <position position="1"/>
    </location>
</feature>
<reference evidence="2" key="1">
    <citation type="journal article" date="2015" name="Nature">
        <title>Complex archaea that bridge the gap between prokaryotes and eukaryotes.</title>
        <authorList>
            <person name="Spang A."/>
            <person name="Saw J.H."/>
            <person name="Jorgensen S.L."/>
            <person name="Zaremba-Niedzwiedzka K."/>
            <person name="Martijn J."/>
            <person name="Lind A.E."/>
            <person name="van Eijk R."/>
            <person name="Schleper C."/>
            <person name="Guy L."/>
            <person name="Ettema T.J."/>
        </authorList>
    </citation>
    <scope>NUCLEOTIDE SEQUENCE</scope>
</reference>
<feature type="transmembrane region" description="Helical" evidence="1">
    <location>
        <begin position="354"/>
        <end position="373"/>
    </location>
</feature>
<accession>A0A0F9DFC3</accession>
<feature type="transmembrane region" description="Helical" evidence="1">
    <location>
        <begin position="255"/>
        <end position="276"/>
    </location>
</feature>
<dbReference type="AlphaFoldDB" id="A0A0F9DFC3"/>
<comment type="caution">
    <text evidence="2">The sequence shown here is derived from an EMBL/GenBank/DDBJ whole genome shotgun (WGS) entry which is preliminary data.</text>
</comment>
<organism evidence="2">
    <name type="scientific">marine sediment metagenome</name>
    <dbReference type="NCBI Taxonomy" id="412755"/>
    <lineage>
        <taxon>unclassified sequences</taxon>
        <taxon>metagenomes</taxon>
        <taxon>ecological metagenomes</taxon>
    </lineage>
</organism>
<keyword evidence="1" id="KW-1133">Transmembrane helix</keyword>
<name>A0A0F9DFC3_9ZZZZ</name>
<evidence type="ECO:0000313" key="2">
    <source>
        <dbReference type="EMBL" id="KKL60428.1"/>
    </source>
</evidence>
<keyword evidence="1" id="KW-0472">Membrane</keyword>